<evidence type="ECO:0000256" key="1">
    <source>
        <dbReference type="ARBA" id="ARBA00010617"/>
    </source>
</evidence>
<evidence type="ECO:0000256" key="4">
    <source>
        <dbReference type="ARBA" id="ARBA00023033"/>
    </source>
</evidence>
<proteinExistence type="inferred from homology"/>
<comment type="similarity">
    <text evidence="1 6">Belongs to the cytochrome P450 family.</text>
</comment>
<dbReference type="EMBL" id="DS967860">
    <property type="protein sequence ID" value="EEC19820.1"/>
    <property type="molecule type" value="Genomic_DNA"/>
</dbReference>
<dbReference type="InParanoid" id="B7QLU8"/>
<dbReference type="STRING" id="6945.B7QLU8"/>
<evidence type="ECO:0000313" key="8">
    <source>
        <dbReference type="EnsemblMetazoa" id="ISCW014782-PA"/>
    </source>
</evidence>
<dbReference type="GO" id="GO:0005506">
    <property type="term" value="F:iron ion binding"/>
    <property type="evidence" value="ECO:0007669"/>
    <property type="project" value="InterPro"/>
</dbReference>
<evidence type="ECO:0000313" key="7">
    <source>
        <dbReference type="EMBL" id="EEC19820.1"/>
    </source>
</evidence>
<dbReference type="VEuPathDB" id="VectorBase:ISCW014782"/>
<dbReference type="EMBL" id="ABJB010877477">
    <property type="status" value="NOT_ANNOTATED_CDS"/>
    <property type="molecule type" value="Genomic_DNA"/>
</dbReference>
<dbReference type="GO" id="GO:0020037">
    <property type="term" value="F:heme binding"/>
    <property type="evidence" value="ECO:0007669"/>
    <property type="project" value="InterPro"/>
</dbReference>
<dbReference type="VEuPathDB" id="VectorBase:ISCI014782"/>
<keyword evidence="2 5" id="KW-0479">Metal-binding</keyword>
<reference evidence="8" key="2">
    <citation type="submission" date="2020-05" db="UniProtKB">
        <authorList>
            <consortium name="EnsemblMetazoa"/>
        </authorList>
    </citation>
    <scope>IDENTIFICATION</scope>
    <source>
        <strain evidence="8">wikel</strain>
    </source>
</reference>
<dbReference type="GO" id="GO:0016712">
    <property type="term" value="F:oxidoreductase activity, acting on paired donors, with incorporation or reduction of molecular oxygen, reduced flavin or flavoprotein as one donor, and incorporation of one atom of oxygen"/>
    <property type="evidence" value="ECO:0007669"/>
    <property type="project" value="UniProtKB-EC"/>
</dbReference>
<evidence type="ECO:0000256" key="2">
    <source>
        <dbReference type="ARBA" id="ARBA00022723"/>
    </source>
</evidence>
<dbReference type="EMBL" id="ABJB010230766">
    <property type="status" value="NOT_ANNOTATED_CDS"/>
    <property type="molecule type" value="Genomic_DNA"/>
</dbReference>
<protein>
    <submittedName>
        <fullName evidence="7 8">Cytochrome P450, putative</fullName>
        <ecNumber evidence="7">1.14.14.1</ecNumber>
    </submittedName>
</protein>
<dbReference type="InterPro" id="IPR050182">
    <property type="entry name" value="Cytochrome_P450_fam2"/>
</dbReference>
<dbReference type="SUPFAM" id="SSF48264">
    <property type="entry name" value="Cytochrome P450"/>
    <property type="match status" value="1"/>
</dbReference>
<name>B7QLU8_IXOSC</name>
<dbReference type="HOGENOM" id="CLU_001570_22_2_1"/>
<feature type="binding site" description="axial binding residue" evidence="5">
    <location>
        <position position="112"/>
    </location>
    <ligand>
        <name>heme</name>
        <dbReference type="ChEBI" id="CHEBI:30413"/>
    </ligand>
    <ligandPart>
        <name>Fe</name>
        <dbReference type="ChEBI" id="CHEBI:18248"/>
    </ligandPart>
</feature>
<organism>
    <name type="scientific">Ixodes scapularis</name>
    <name type="common">Black-legged tick</name>
    <name type="synonym">Deer tick</name>
    <dbReference type="NCBI Taxonomy" id="6945"/>
    <lineage>
        <taxon>Eukaryota</taxon>
        <taxon>Metazoa</taxon>
        <taxon>Ecdysozoa</taxon>
        <taxon>Arthropoda</taxon>
        <taxon>Chelicerata</taxon>
        <taxon>Arachnida</taxon>
        <taxon>Acari</taxon>
        <taxon>Parasitiformes</taxon>
        <taxon>Ixodida</taxon>
        <taxon>Ixodoidea</taxon>
        <taxon>Ixodidae</taxon>
        <taxon>Ixodinae</taxon>
        <taxon>Ixodes</taxon>
    </lineage>
</organism>
<dbReference type="Gene3D" id="1.10.630.10">
    <property type="entry name" value="Cytochrome P450"/>
    <property type="match status" value="1"/>
</dbReference>
<dbReference type="EnsemblMetazoa" id="ISCW014782-RA">
    <property type="protein sequence ID" value="ISCW014782-PA"/>
    <property type="gene ID" value="ISCW014782"/>
</dbReference>
<dbReference type="InterPro" id="IPR017972">
    <property type="entry name" value="Cyt_P450_CS"/>
</dbReference>
<reference evidence="7 9" key="1">
    <citation type="submission" date="2008-03" db="EMBL/GenBank/DDBJ databases">
        <title>Annotation of Ixodes scapularis.</title>
        <authorList>
            <consortium name="Ixodes scapularis Genome Project Consortium"/>
            <person name="Caler E."/>
            <person name="Hannick L.I."/>
            <person name="Bidwell S."/>
            <person name="Joardar V."/>
            <person name="Thiagarajan M."/>
            <person name="Amedeo P."/>
            <person name="Galinsky K.J."/>
            <person name="Schobel S."/>
            <person name="Inman J."/>
            <person name="Hostetler J."/>
            <person name="Miller J."/>
            <person name="Hammond M."/>
            <person name="Megy K."/>
            <person name="Lawson D."/>
            <person name="Kodira C."/>
            <person name="Sutton G."/>
            <person name="Meyer J."/>
            <person name="Hill C.A."/>
            <person name="Birren B."/>
            <person name="Nene V."/>
            <person name="Collins F."/>
            <person name="Alarcon-Chaidez F."/>
            <person name="Wikel S."/>
            <person name="Strausberg R."/>
        </authorList>
    </citation>
    <scope>NUCLEOTIDE SEQUENCE [LARGE SCALE GENOMIC DNA]</scope>
    <source>
        <strain evidence="9">Wikel</strain>
        <strain evidence="7">Wikel colony</strain>
    </source>
</reference>
<dbReference type="OrthoDB" id="6486579at2759"/>
<keyword evidence="3 5" id="KW-0408">Iron</keyword>
<evidence type="ECO:0000256" key="3">
    <source>
        <dbReference type="ARBA" id="ARBA00023004"/>
    </source>
</evidence>
<keyword evidence="5 6" id="KW-0349">Heme</keyword>
<dbReference type="InterPro" id="IPR036396">
    <property type="entry name" value="Cyt_P450_sf"/>
</dbReference>
<dbReference type="PANTHER" id="PTHR24300:SF375">
    <property type="entry name" value="CYTOCHROME P450 FAMILY"/>
    <property type="match status" value="1"/>
</dbReference>
<evidence type="ECO:0000256" key="6">
    <source>
        <dbReference type="RuleBase" id="RU000461"/>
    </source>
</evidence>
<sequence length="166" mass="19089">MTTLNGKRWSDNRKFALHMLRDAGLGKKAAEEHVMSVYWLLSSRATEDTHIRGFSIPKGTVVIANLWAVHMDPKLWTKPDEFDPTRFMDEEGRGILAKPEYLIPFSIGKRMCPGETLATVEIFVYLTSLLQKFRVLPEEGQNVCLDTETTSFNIPRPQKLRFLPRH</sequence>
<dbReference type="EC" id="1.14.14.1" evidence="7"/>
<dbReference type="EMBL" id="ABJB010336395">
    <property type="status" value="NOT_ANNOTATED_CDS"/>
    <property type="molecule type" value="Genomic_DNA"/>
</dbReference>
<dbReference type="PROSITE" id="PS00086">
    <property type="entry name" value="CYTOCHROME_P450"/>
    <property type="match status" value="1"/>
</dbReference>
<dbReference type="InterPro" id="IPR002401">
    <property type="entry name" value="Cyt_P450_E_grp-I"/>
</dbReference>
<dbReference type="Proteomes" id="UP000001555">
    <property type="component" value="Unassembled WGS sequence"/>
</dbReference>
<dbReference type="EMBL" id="ABJB010290387">
    <property type="status" value="NOT_ANNOTATED_CDS"/>
    <property type="molecule type" value="Genomic_DNA"/>
</dbReference>
<dbReference type="PRINTS" id="PR00463">
    <property type="entry name" value="EP450I"/>
</dbReference>
<keyword evidence="4 6" id="KW-0503">Monooxygenase</keyword>
<dbReference type="InterPro" id="IPR001128">
    <property type="entry name" value="Cyt_P450"/>
</dbReference>
<dbReference type="PANTHER" id="PTHR24300">
    <property type="entry name" value="CYTOCHROME P450 508A4-RELATED"/>
    <property type="match status" value="1"/>
</dbReference>
<accession>B7QLU8</accession>
<dbReference type="EMBL" id="ABJB010212140">
    <property type="status" value="NOT_ANNOTATED_CDS"/>
    <property type="molecule type" value="Genomic_DNA"/>
</dbReference>
<evidence type="ECO:0000313" key="9">
    <source>
        <dbReference type="Proteomes" id="UP000001555"/>
    </source>
</evidence>
<dbReference type="Pfam" id="PF00067">
    <property type="entry name" value="p450"/>
    <property type="match status" value="1"/>
</dbReference>
<dbReference type="PaxDb" id="6945-B7QLU8"/>
<dbReference type="EMBL" id="ABJB010694706">
    <property type="status" value="NOT_ANNOTATED_CDS"/>
    <property type="molecule type" value="Genomic_DNA"/>
</dbReference>
<gene>
    <name evidence="7" type="ORF">IscW_ISCW014782</name>
</gene>
<dbReference type="VEuPathDB" id="VectorBase:ISCP_016386"/>
<keyword evidence="6 7" id="KW-0560">Oxidoreductase</keyword>
<comment type="cofactor">
    <cofactor evidence="5">
        <name>heme</name>
        <dbReference type="ChEBI" id="CHEBI:30413"/>
    </cofactor>
</comment>
<keyword evidence="9" id="KW-1185">Reference proteome</keyword>
<dbReference type="AlphaFoldDB" id="B7QLU8"/>
<evidence type="ECO:0000256" key="5">
    <source>
        <dbReference type="PIRSR" id="PIRSR602401-1"/>
    </source>
</evidence>